<evidence type="ECO:0000313" key="2">
    <source>
        <dbReference type="EMBL" id="VEL20022.1"/>
    </source>
</evidence>
<sequence>MDDRTPCSRRPIKSRHHTRVKRFEVRPRQKTTDHSASGQEAPVRRLLTGPTFENLHQPSSLEMEVSSAIMKQEAS</sequence>
<reference evidence="2" key="1">
    <citation type="submission" date="2018-11" db="EMBL/GenBank/DDBJ databases">
        <authorList>
            <consortium name="Pathogen Informatics"/>
        </authorList>
    </citation>
    <scope>NUCLEOTIDE SEQUENCE</scope>
</reference>
<proteinExistence type="predicted"/>
<dbReference type="AlphaFoldDB" id="A0A3S5CGT2"/>
<feature type="compositionally biased region" description="Basic and acidic residues" evidence="1">
    <location>
        <begin position="21"/>
        <end position="33"/>
    </location>
</feature>
<evidence type="ECO:0000313" key="3">
    <source>
        <dbReference type="Proteomes" id="UP000784294"/>
    </source>
</evidence>
<organism evidence="2 3">
    <name type="scientific">Protopolystoma xenopodis</name>
    <dbReference type="NCBI Taxonomy" id="117903"/>
    <lineage>
        <taxon>Eukaryota</taxon>
        <taxon>Metazoa</taxon>
        <taxon>Spiralia</taxon>
        <taxon>Lophotrochozoa</taxon>
        <taxon>Platyhelminthes</taxon>
        <taxon>Monogenea</taxon>
        <taxon>Polyopisthocotylea</taxon>
        <taxon>Polystomatidea</taxon>
        <taxon>Polystomatidae</taxon>
        <taxon>Protopolystoma</taxon>
    </lineage>
</organism>
<name>A0A3S5CGT2_9PLAT</name>
<comment type="caution">
    <text evidence="2">The sequence shown here is derived from an EMBL/GenBank/DDBJ whole genome shotgun (WGS) entry which is preliminary data.</text>
</comment>
<feature type="region of interest" description="Disordered" evidence="1">
    <location>
        <begin position="1"/>
        <end position="75"/>
    </location>
</feature>
<accession>A0A3S5CGT2</accession>
<dbReference type="Proteomes" id="UP000784294">
    <property type="component" value="Unassembled WGS sequence"/>
</dbReference>
<dbReference type="EMBL" id="CAAALY010044376">
    <property type="protein sequence ID" value="VEL20022.1"/>
    <property type="molecule type" value="Genomic_DNA"/>
</dbReference>
<protein>
    <submittedName>
        <fullName evidence="2">Uncharacterized protein</fullName>
    </submittedName>
</protein>
<feature type="compositionally biased region" description="Basic residues" evidence="1">
    <location>
        <begin position="10"/>
        <end position="20"/>
    </location>
</feature>
<keyword evidence="3" id="KW-1185">Reference proteome</keyword>
<gene>
    <name evidence="2" type="ORF">PXEA_LOCUS13462</name>
</gene>
<evidence type="ECO:0000256" key="1">
    <source>
        <dbReference type="SAM" id="MobiDB-lite"/>
    </source>
</evidence>